<comment type="caution">
    <text evidence="2">The sequence shown here is derived from an EMBL/GenBank/DDBJ whole genome shotgun (WGS) entry which is preliminary data.</text>
</comment>
<proteinExistence type="predicted"/>
<keyword evidence="3" id="KW-1185">Reference proteome</keyword>
<evidence type="ECO:0000313" key="3">
    <source>
        <dbReference type="Proteomes" id="UP001224775"/>
    </source>
</evidence>
<accession>A0AAD8YFP4</accession>
<feature type="compositionally biased region" description="Polar residues" evidence="1">
    <location>
        <begin position="173"/>
        <end position="187"/>
    </location>
</feature>
<dbReference type="AlphaFoldDB" id="A0AAD8YFP4"/>
<dbReference type="Proteomes" id="UP001224775">
    <property type="component" value="Unassembled WGS sequence"/>
</dbReference>
<evidence type="ECO:0000313" key="2">
    <source>
        <dbReference type="EMBL" id="KAK1745448.1"/>
    </source>
</evidence>
<name>A0AAD8YFP4_9STRA</name>
<feature type="compositionally biased region" description="Basic and acidic residues" evidence="1">
    <location>
        <begin position="1"/>
        <end position="10"/>
    </location>
</feature>
<feature type="region of interest" description="Disordered" evidence="1">
    <location>
        <begin position="1"/>
        <end position="28"/>
    </location>
</feature>
<dbReference type="EMBL" id="JATAAI010000005">
    <property type="protein sequence ID" value="KAK1745448.1"/>
    <property type="molecule type" value="Genomic_DNA"/>
</dbReference>
<sequence>MMASNRHEDTDTPAAAEDNDTSSSSSSPFNIQRPLYFTILFLSLTILIDTACTIFGDQTNSNSSSSGIGGPLQNLAEFIIPQFVKRYPTTPLLFANEEIGIDGKICPPDSFLDRALLLSQSSTSQATKVNGITYSSDYDPRNKKSKPSSFPHCELKKWVQLDHLHQKEEGQRNTDVSGTQHNNNASRRQCPKGEEYVTHIYPKQLLSHHQRKNTNKNKNVKIIHIATPTNCIPTSTISSLQSFTEHYYNNPNPQIVIAIYIHSQETIDAFLYHRVWNVFPEVKEGLLCGMAKVRFVVKKLLNGLFKSSVGDDMEPSSKEKQQLRMDNIANEIATLTKRDIWRYLILWEFGGTVIDLEVLQSLILTSDTTPATDDTTTSPLINVARQWFASEWFGSISSSSSNNNEDDGDAIITMIEKDGKQRVPLTGVMTASPNHPLLYFCAKWALKSMIGDNYLVWGESPEFRAFNAMGRNTDVATLQEGLKHVIGKDWGIQSKQIGNANKCDVDKTKSVRFLNGNDIFPKSLASPMQDMMSIVKKHVDDKSELPEDDAIIKSFQGMEASMEKEHKEDKIYVSKPDPIIFSCMEYRLQAYTNNLVQ</sequence>
<organism evidence="2 3">
    <name type="scientific">Skeletonema marinoi</name>
    <dbReference type="NCBI Taxonomy" id="267567"/>
    <lineage>
        <taxon>Eukaryota</taxon>
        <taxon>Sar</taxon>
        <taxon>Stramenopiles</taxon>
        <taxon>Ochrophyta</taxon>
        <taxon>Bacillariophyta</taxon>
        <taxon>Coscinodiscophyceae</taxon>
        <taxon>Thalassiosirophycidae</taxon>
        <taxon>Thalassiosirales</taxon>
        <taxon>Skeletonemataceae</taxon>
        <taxon>Skeletonema</taxon>
        <taxon>Skeletonema marinoi-dohrnii complex</taxon>
    </lineage>
</organism>
<reference evidence="2" key="1">
    <citation type="submission" date="2023-06" db="EMBL/GenBank/DDBJ databases">
        <title>Survivors Of The Sea: Transcriptome response of Skeletonema marinoi to long-term dormancy.</title>
        <authorList>
            <person name="Pinder M.I.M."/>
            <person name="Kourtchenko O."/>
            <person name="Robertson E.K."/>
            <person name="Larsson T."/>
            <person name="Maumus F."/>
            <person name="Osuna-Cruz C.M."/>
            <person name="Vancaester E."/>
            <person name="Stenow R."/>
            <person name="Vandepoele K."/>
            <person name="Ploug H."/>
            <person name="Bruchert V."/>
            <person name="Godhe A."/>
            <person name="Topel M."/>
        </authorList>
    </citation>
    <scope>NUCLEOTIDE SEQUENCE</scope>
    <source>
        <strain evidence="2">R05AC</strain>
    </source>
</reference>
<protein>
    <submittedName>
        <fullName evidence="2">Uncharacterized protein</fullName>
    </submittedName>
</protein>
<feature type="region of interest" description="Disordered" evidence="1">
    <location>
        <begin position="168"/>
        <end position="193"/>
    </location>
</feature>
<gene>
    <name evidence="2" type="ORF">QTG54_003372</name>
</gene>
<evidence type="ECO:0000256" key="1">
    <source>
        <dbReference type="SAM" id="MobiDB-lite"/>
    </source>
</evidence>